<keyword evidence="2" id="KW-1185">Reference proteome</keyword>
<name>A0AAE1GWF1_9NEOP</name>
<dbReference type="Proteomes" id="UP001219518">
    <property type="component" value="Unassembled WGS sequence"/>
</dbReference>
<sequence length="115" mass="13439">MIGFGDYFERTYVVGRRRRGNRRGAPPRYPPSWWNQYRAARDNEPRTKNATEAWHSRFQTIVGKSHPSLYKLIAEFQKEEADIRVMMQELDGGRTIRQAQRLTKAPPERGGAFVT</sequence>
<evidence type="ECO:0000313" key="1">
    <source>
        <dbReference type="EMBL" id="KAK3910244.1"/>
    </source>
</evidence>
<organism evidence="1 2">
    <name type="scientific">Frankliniella fusca</name>
    <dbReference type="NCBI Taxonomy" id="407009"/>
    <lineage>
        <taxon>Eukaryota</taxon>
        <taxon>Metazoa</taxon>
        <taxon>Ecdysozoa</taxon>
        <taxon>Arthropoda</taxon>
        <taxon>Hexapoda</taxon>
        <taxon>Insecta</taxon>
        <taxon>Pterygota</taxon>
        <taxon>Neoptera</taxon>
        <taxon>Paraneoptera</taxon>
        <taxon>Thysanoptera</taxon>
        <taxon>Terebrantia</taxon>
        <taxon>Thripoidea</taxon>
        <taxon>Thripidae</taxon>
        <taxon>Frankliniella</taxon>
    </lineage>
</organism>
<evidence type="ECO:0000313" key="2">
    <source>
        <dbReference type="Proteomes" id="UP001219518"/>
    </source>
</evidence>
<proteinExistence type="predicted"/>
<dbReference type="AlphaFoldDB" id="A0AAE1GWF1"/>
<accession>A0AAE1GWF1</accession>
<comment type="caution">
    <text evidence="1">The sequence shown here is derived from an EMBL/GenBank/DDBJ whole genome shotgun (WGS) entry which is preliminary data.</text>
</comment>
<gene>
    <name evidence="1" type="ORF">KUF71_004118</name>
</gene>
<reference evidence="1" key="1">
    <citation type="submission" date="2021-07" db="EMBL/GenBank/DDBJ databases">
        <authorList>
            <person name="Catto M.A."/>
            <person name="Jacobson A."/>
            <person name="Kennedy G."/>
            <person name="Labadie P."/>
            <person name="Hunt B.G."/>
            <person name="Srinivasan R."/>
        </authorList>
    </citation>
    <scope>NUCLEOTIDE SEQUENCE</scope>
    <source>
        <strain evidence="1">PL_HMW_Pooled</strain>
        <tissue evidence="1">Head</tissue>
    </source>
</reference>
<dbReference type="EMBL" id="JAHWGI010000148">
    <property type="protein sequence ID" value="KAK3910244.1"/>
    <property type="molecule type" value="Genomic_DNA"/>
</dbReference>
<protein>
    <submittedName>
        <fullName evidence="1">Zinc finger Y-chromosomal protein 2</fullName>
    </submittedName>
</protein>
<reference evidence="1" key="2">
    <citation type="journal article" date="2023" name="BMC Genomics">
        <title>Pest status, molecular evolution, and epigenetic factors derived from the genome assembly of Frankliniella fusca, a thysanopteran phytovirus vector.</title>
        <authorList>
            <person name="Catto M.A."/>
            <person name="Labadie P.E."/>
            <person name="Jacobson A.L."/>
            <person name="Kennedy G.G."/>
            <person name="Srinivasan R."/>
            <person name="Hunt B.G."/>
        </authorList>
    </citation>
    <scope>NUCLEOTIDE SEQUENCE</scope>
    <source>
        <strain evidence="1">PL_HMW_Pooled</strain>
    </source>
</reference>